<evidence type="ECO:0000313" key="1">
    <source>
        <dbReference type="EMBL" id="KAJ8642765.1"/>
    </source>
</evidence>
<sequence>MIEVVVLYKFDPRKKDLLKQVVLQYTIKKKMVKLKQEMKRWRSMSHSRLDSDDSCSESDSEVKDDDDPHHP</sequence>
<organism evidence="1 2">
    <name type="scientific">Persea americana</name>
    <name type="common">Avocado</name>
    <dbReference type="NCBI Taxonomy" id="3435"/>
    <lineage>
        <taxon>Eukaryota</taxon>
        <taxon>Viridiplantae</taxon>
        <taxon>Streptophyta</taxon>
        <taxon>Embryophyta</taxon>
        <taxon>Tracheophyta</taxon>
        <taxon>Spermatophyta</taxon>
        <taxon>Magnoliopsida</taxon>
        <taxon>Magnoliidae</taxon>
        <taxon>Laurales</taxon>
        <taxon>Lauraceae</taxon>
        <taxon>Persea</taxon>
    </lineage>
</organism>
<name>A0ACC2MAU4_PERAE</name>
<proteinExistence type="predicted"/>
<gene>
    <name evidence="1" type="ORF">MRB53_004513</name>
</gene>
<dbReference type="EMBL" id="CM056810">
    <property type="protein sequence ID" value="KAJ8642765.1"/>
    <property type="molecule type" value="Genomic_DNA"/>
</dbReference>
<protein>
    <submittedName>
        <fullName evidence="1">Uncharacterized protein</fullName>
    </submittedName>
</protein>
<accession>A0ACC2MAU4</accession>
<keyword evidence="2" id="KW-1185">Reference proteome</keyword>
<evidence type="ECO:0000313" key="2">
    <source>
        <dbReference type="Proteomes" id="UP001234297"/>
    </source>
</evidence>
<comment type="caution">
    <text evidence="1">The sequence shown here is derived from an EMBL/GenBank/DDBJ whole genome shotgun (WGS) entry which is preliminary data.</text>
</comment>
<dbReference type="Proteomes" id="UP001234297">
    <property type="component" value="Chromosome 2"/>
</dbReference>
<reference evidence="1 2" key="1">
    <citation type="journal article" date="2022" name="Hortic Res">
        <title>A haplotype resolved chromosomal level avocado genome allows analysis of novel avocado genes.</title>
        <authorList>
            <person name="Nath O."/>
            <person name="Fletcher S.J."/>
            <person name="Hayward A."/>
            <person name="Shaw L.M."/>
            <person name="Masouleh A.K."/>
            <person name="Furtado A."/>
            <person name="Henry R.J."/>
            <person name="Mitter N."/>
        </authorList>
    </citation>
    <scope>NUCLEOTIDE SEQUENCE [LARGE SCALE GENOMIC DNA]</scope>
    <source>
        <strain evidence="2">cv. Hass</strain>
    </source>
</reference>